<feature type="transmembrane region" description="Helical" evidence="7">
    <location>
        <begin position="90"/>
        <end position="114"/>
    </location>
</feature>
<proteinExistence type="predicted"/>
<feature type="transmembrane region" description="Helical" evidence="7">
    <location>
        <begin position="162"/>
        <end position="187"/>
    </location>
</feature>
<dbReference type="PROSITE" id="PS50850">
    <property type="entry name" value="MFS"/>
    <property type="match status" value="1"/>
</dbReference>
<feature type="transmembrane region" description="Helical" evidence="7">
    <location>
        <begin position="258"/>
        <end position="276"/>
    </location>
</feature>
<organism evidence="9 10">
    <name type="scientific">Actinomadura darangshiensis</name>
    <dbReference type="NCBI Taxonomy" id="705336"/>
    <lineage>
        <taxon>Bacteria</taxon>
        <taxon>Bacillati</taxon>
        <taxon>Actinomycetota</taxon>
        <taxon>Actinomycetes</taxon>
        <taxon>Streptosporangiales</taxon>
        <taxon>Thermomonosporaceae</taxon>
        <taxon>Actinomadura</taxon>
    </lineage>
</organism>
<keyword evidence="3" id="KW-1003">Cell membrane</keyword>
<reference evidence="9 10" key="1">
    <citation type="submission" date="2019-03" db="EMBL/GenBank/DDBJ databases">
        <title>Draft genome sequences of novel Actinobacteria.</title>
        <authorList>
            <person name="Sahin N."/>
            <person name="Ay H."/>
            <person name="Saygin H."/>
        </authorList>
    </citation>
    <scope>NUCLEOTIDE SEQUENCE [LARGE SCALE GENOMIC DNA]</scope>
    <source>
        <strain evidence="9 10">DSM 45941</strain>
    </source>
</reference>
<dbReference type="Proteomes" id="UP000295578">
    <property type="component" value="Unassembled WGS sequence"/>
</dbReference>
<evidence type="ECO:0000313" key="9">
    <source>
        <dbReference type="EMBL" id="TDD84793.1"/>
    </source>
</evidence>
<sequence length="403" mass="42086">MHALSSARLGADFTKLWAASAVSNIGDGVTMVAGPLLTSTLTRDPALIAGAAFVQALPWLLFSLISGAYVDRVDRRRLILAVDLARGATLAALSALIATGTVTIPLLYGVFFLLGTGETLADTASVARLPAIVPPERLTSANALLMATFTIGNQFLAKPLGAALFLMAAAVPFGVNAVTFVVAAVLVASMRPVHIDDVPQPRRALRNEIAEGLRWLWSQQLLRTLAVAMAVANLAFCGAFAVFVLYAEERLGLSPAGYGLLLTTFGVGGLVGTALADRLQRRLGAAVLLRAGLVVEAATHLTLALTRQTWLAAAILVIFGVHTMVWGVIAGTVRQRMTPDRLRGRVSGVHALIDAGGVAAGMLWGGLAAHSVAVTTPFWIAAALTSLVTLTSWRSLGRASPFG</sequence>
<dbReference type="InterPro" id="IPR010290">
    <property type="entry name" value="TM_effector"/>
</dbReference>
<comment type="caution">
    <text evidence="9">The sequence shown here is derived from an EMBL/GenBank/DDBJ whole genome shotgun (WGS) entry which is preliminary data.</text>
</comment>
<evidence type="ECO:0000256" key="7">
    <source>
        <dbReference type="SAM" id="Phobius"/>
    </source>
</evidence>
<comment type="subcellular location">
    <subcellularLocation>
        <location evidence="1">Cell membrane</location>
        <topology evidence="1">Multi-pass membrane protein</topology>
    </subcellularLocation>
</comment>
<dbReference type="GO" id="GO:0005886">
    <property type="term" value="C:plasma membrane"/>
    <property type="evidence" value="ECO:0007669"/>
    <property type="project" value="UniProtKB-SubCell"/>
</dbReference>
<evidence type="ECO:0000256" key="5">
    <source>
        <dbReference type="ARBA" id="ARBA00022989"/>
    </source>
</evidence>
<evidence type="ECO:0000256" key="3">
    <source>
        <dbReference type="ARBA" id="ARBA00022475"/>
    </source>
</evidence>
<dbReference type="InterPro" id="IPR036259">
    <property type="entry name" value="MFS_trans_sf"/>
</dbReference>
<feature type="transmembrane region" description="Helical" evidence="7">
    <location>
        <begin position="309"/>
        <end position="330"/>
    </location>
</feature>
<keyword evidence="5 7" id="KW-1133">Transmembrane helix</keyword>
<name>A0A4R5BHE0_9ACTN</name>
<dbReference type="PANTHER" id="PTHR23513">
    <property type="entry name" value="INTEGRAL MEMBRANE EFFLUX PROTEIN-RELATED"/>
    <property type="match status" value="1"/>
</dbReference>
<feature type="transmembrane region" description="Helical" evidence="7">
    <location>
        <begin position="283"/>
        <end position="303"/>
    </location>
</feature>
<dbReference type="EMBL" id="SMKY01000042">
    <property type="protein sequence ID" value="TDD84793.1"/>
    <property type="molecule type" value="Genomic_DNA"/>
</dbReference>
<keyword evidence="6 7" id="KW-0472">Membrane</keyword>
<evidence type="ECO:0000313" key="10">
    <source>
        <dbReference type="Proteomes" id="UP000295578"/>
    </source>
</evidence>
<evidence type="ECO:0000256" key="6">
    <source>
        <dbReference type="ARBA" id="ARBA00023136"/>
    </source>
</evidence>
<dbReference type="AlphaFoldDB" id="A0A4R5BHE0"/>
<feature type="transmembrane region" description="Helical" evidence="7">
    <location>
        <begin position="46"/>
        <end position="70"/>
    </location>
</feature>
<keyword evidence="4 7" id="KW-0812">Transmembrane</keyword>
<dbReference type="PANTHER" id="PTHR23513:SF6">
    <property type="entry name" value="MAJOR FACILITATOR SUPERFAMILY ASSOCIATED DOMAIN-CONTAINING PROTEIN"/>
    <property type="match status" value="1"/>
</dbReference>
<evidence type="ECO:0000256" key="1">
    <source>
        <dbReference type="ARBA" id="ARBA00004651"/>
    </source>
</evidence>
<protein>
    <submittedName>
        <fullName evidence="9">MFS transporter</fullName>
    </submittedName>
</protein>
<gene>
    <name evidence="9" type="ORF">E1293_12475</name>
</gene>
<accession>A0A4R5BHE0</accession>
<dbReference type="Gene3D" id="1.20.1250.20">
    <property type="entry name" value="MFS general substrate transporter like domains"/>
    <property type="match status" value="1"/>
</dbReference>
<evidence type="ECO:0000256" key="2">
    <source>
        <dbReference type="ARBA" id="ARBA00022448"/>
    </source>
</evidence>
<feature type="transmembrane region" description="Helical" evidence="7">
    <location>
        <begin position="351"/>
        <end position="372"/>
    </location>
</feature>
<dbReference type="SUPFAM" id="SSF103473">
    <property type="entry name" value="MFS general substrate transporter"/>
    <property type="match status" value="1"/>
</dbReference>
<keyword evidence="2" id="KW-0813">Transport</keyword>
<keyword evidence="10" id="KW-1185">Reference proteome</keyword>
<feature type="transmembrane region" description="Helical" evidence="7">
    <location>
        <begin position="224"/>
        <end position="246"/>
    </location>
</feature>
<dbReference type="Pfam" id="PF05977">
    <property type="entry name" value="MFS_3"/>
    <property type="match status" value="1"/>
</dbReference>
<feature type="domain" description="Major facilitator superfamily (MFS) profile" evidence="8">
    <location>
        <begin position="1"/>
        <end position="400"/>
    </location>
</feature>
<dbReference type="InterPro" id="IPR020846">
    <property type="entry name" value="MFS_dom"/>
</dbReference>
<feature type="transmembrane region" description="Helical" evidence="7">
    <location>
        <begin position="378"/>
        <end position="396"/>
    </location>
</feature>
<dbReference type="OrthoDB" id="145388at2"/>
<evidence type="ECO:0000259" key="8">
    <source>
        <dbReference type="PROSITE" id="PS50850"/>
    </source>
</evidence>
<dbReference type="CDD" id="cd06173">
    <property type="entry name" value="MFS_MefA_like"/>
    <property type="match status" value="1"/>
</dbReference>
<dbReference type="GO" id="GO:0022857">
    <property type="term" value="F:transmembrane transporter activity"/>
    <property type="evidence" value="ECO:0007669"/>
    <property type="project" value="InterPro"/>
</dbReference>
<evidence type="ECO:0000256" key="4">
    <source>
        <dbReference type="ARBA" id="ARBA00022692"/>
    </source>
</evidence>